<dbReference type="AlphaFoldDB" id="A0A9R1XFT1"/>
<dbReference type="Pfam" id="PF13962">
    <property type="entry name" value="PGG"/>
    <property type="match status" value="1"/>
</dbReference>
<dbReference type="EMBL" id="NBSK02000005">
    <property type="protein sequence ID" value="KAJ0206387.1"/>
    <property type="molecule type" value="Genomic_DNA"/>
</dbReference>
<evidence type="ECO:0000259" key="2">
    <source>
        <dbReference type="Pfam" id="PF13962"/>
    </source>
</evidence>
<evidence type="ECO:0000256" key="1">
    <source>
        <dbReference type="SAM" id="Phobius"/>
    </source>
</evidence>
<dbReference type="Proteomes" id="UP000235145">
    <property type="component" value="Unassembled WGS sequence"/>
</dbReference>
<name>A0A9R1XFT1_LACSA</name>
<gene>
    <name evidence="3" type="ORF">LSAT_V11C500279940</name>
</gene>
<comment type="caution">
    <text evidence="3">The sequence shown here is derived from an EMBL/GenBank/DDBJ whole genome shotgun (WGS) entry which is preliminary data.</text>
</comment>
<accession>A0A9R1XFT1</accession>
<reference evidence="3 4" key="1">
    <citation type="journal article" date="2017" name="Nat. Commun.">
        <title>Genome assembly with in vitro proximity ligation data and whole-genome triplication in lettuce.</title>
        <authorList>
            <person name="Reyes-Chin-Wo S."/>
            <person name="Wang Z."/>
            <person name="Yang X."/>
            <person name="Kozik A."/>
            <person name="Arikit S."/>
            <person name="Song C."/>
            <person name="Xia L."/>
            <person name="Froenicke L."/>
            <person name="Lavelle D.O."/>
            <person name="Truco M.J."/>
            <person name="Xia R."/>
            <person name="Zhu S."/>
            <person name="Xu C."/>
            <person name="Xu H."/>
            <person name="Xu X."/>
            <person name="Cox K."/>
            <person name="Korf I."/>
            <person name="Meyers B.C."/>
            <person name="Michelmore R.W."/>
        </authorList>
    </citation>
    <scope>NUCLEOTIDE SEQUENCE [LARGE SCALE GENOMIC DNA]</scope>
    <source>
        <strain evidence="4">cv. Salinas</strain>
        <tissue evidence="3">Seedlings</tissue>
    </source>
</reference>
<dbReference type="PANTHER" id="PTHR10492">
    <property type="match status" value="1"/>
</dbReference>
<keyword evidence="4" id="KW-1185">Reference proteome</keyword>
<evidence type="ECO:0000313" key="4">
    <source>
        <dbReference type="Proteomes" id="UP000235145"/>
    </source>
</evidence>
<proteinExistence type="predicted"/>
<dbReference type="InterPro" id="IPR026961">
    <property type="entry name" value="PGG_dom"/>
</dbReference>
<feature type="transmembrane region" description="Helical" evidence="1">
    <location>
        <begin position="117"/>
        <end position="137"/>
    </location>
</feature>
<evidence type="ECO:0000313" key="3">
    <source>
        <dbReference type="EMBL" id="KAJ0206387.1"/>
    </source>
</evidence>
<feature type="domain" description="PGG" evidence="2">
    <location>
        <begin position="56"/>
        <end position="163"/>
    </location>
</feature>
<organism evidence="3 4">
    <name type="scientific">Lactuca sativa</name>
    <name type="common">Garden lettuce</name>
    <dbReference type="NCBI Taxonomy" id="4236"/>
    <lineage>
        <taxon>Eukaryota</taxon>
        <taxon>Viridiplantae</taxon>
        <taxon>Streptophyta</taxon>
        <taxon>Embryophyta</taxon>
        <taxon>Tracheophyta</taxon>
        <taxon>Spermatophyta</taxon>
        <taxon>Magnoliopsida</taxon>
        <taxon>eudicotyledons</taxon>
        <taxon>Gunneridae</taxon>
        <taxon>Pentapetalae</taxon>
        <taxon>asterids</taxon>
        <taxon>campanulids</taxon>
        <taxon>Asterales</taxon>
        <taxon>Asteraceae</taxon>
        <taxon>Cichorioideae</taxon>
        <taxon>Cichorieae</taxon>
        <taxon>Lactucinae</taxon>
        <taxon>Lactuca</taxon>
    </lineage>
</organism>
<keyword evidence="1" id="KW-1133">Transmembrane helix</keyword>
<protein>
    <recommendedName>
        <fullName evidence="2">PGG domain-containing protein</fullName>
    </recommendedName>
</protein>
<dbReference type="PANTHER" id="PTHR10492:SF101">
    <property type="entry name" value="ATP-DEPENDENT DNA HELICASE"/>
    <property type="match status" value="1"/>
</dbReference>
<feature type="transmembrane region" description="Helical" evidence="1">
    <location>
        <begin position="183"/>
        <end position="211"/>
    </location>
</feature>
<keyword evidence="1" id="KW-0472">Membrane</keyword>
<feature type="transmembrane region" description="Helical" evidence="1">
    <location>
        <begin position="144"/>
        <end position="163"/>
    </location>
</feature>
<keyword evidence="1" id="KW-0812">Transmembrane</keyword>
<sequence>MLACTLNTHQYTLLAPMHPPPPPSPQRQQSTVITAGRCCRQVLEYFIEKIDDPMAERKADALLVAASVLAAMNYQAAISPPGGAYQDTRSVNGTIEYQAGQAIAAYVAAHEYKRFSIANTISFTFSMTTMFLFLSGLSLKRRIFSLLLTVSMFATLTATTYSYKLAMEATTPDHNELEAGWKFINRLVTGALITWCVLAGTAIVVFVGTLLKPLEFTIHGPCGAQNVNCPCMVDNKCSKNFPKNFSEHTSIDENGFPIYKRKNDGSFVEKSGVQLDNRNVVPYNKYLLKRYQAHISVEWCNQGSSIKYLFKYINKGPDRATVTFVQNNNGCDKDDTIDEIKEYYDCRYLSACETSWRIYGYDVHYRHPSVTILPFHLPNQQQVVYGADDDIDNILNKPLVASSMFTYWMECNKVYKKAKKLSYVEFPTKFVWKLGSKNWKPRKVGYSIGRIH</sequence>